<dbReference type="PROSITE" id="PS00723">
    <property type="entry name" value="POLYPRENYL_SYNTHASE_1"/>
    <property type="match status" value="1"/>
</dbReference>
<comment type="catalytic activity">
    <reaction evidence="6">
        <text>5 isopentenyl diphosphate + (2E,6E)-farnesyl diphosphate = all-trans-octaprenyl diphosphate + 5 diphosphate</text>
        <dbReference type="Rhea" id="RHEA:27798"/>
        <dbReference type="ChEBI" id="CHEBI:33019"/>
        <dbReference type="ChEBI" id="CHEBI:57711"/>
        <dbReference type="ChEBI" id="CHEBI:128769"/>
        <dbReference type="ChEBI" id="CHEBI:175763"/>
        <dbReference type="EC" id="2.5.1.90"/>
    </reaction>
</comment>
<dbReference type="GO" id="GO:0008299">
    <property type="term" value="P:isoprenoid biosynthetic process"/>
    <property type="evidence" value="ECO:0007669"/>
    <property type="project" value="InterPro"/>
</dbReference>
<dbReference type="PANTHER" id="PTHR12001:SF69">
    <property type="entry name" value="ALL TRANS-POLYPRENYL-DIPHOSPHATE SYNTHASE PDSS1"/>
    <property type="match status" value="1"/>
</dbReference>
<name>A0A6I6CZ23_9GAMM</name>
<dbReference type="EMBL" id="CP046415">
    <property type="protein sequence ID" value="QGT79666.1"/>
    <property type="molecule type" value="Genomic_DNA"/>
</dbReference>
<evidence type="ECO:0000256" key="11">
    <source>
        <dbReference type="ARBA" id="ARBA00083124"/>
    </source>
</evidence>
<dbReference type="AlphaFoldDB" id="A0A6I6CZ23"/>
<dbReference type="EC" id="2.5.1.90" evidence="8"/>
<protein>
    <recommendedName>
        <fullName evidence="9">Octaprenyl diphosphate synthase</fullName>
        <ecNumber evidence="8">2.5.1.90</ecNumber>
    </recommendedName>
    <alternativeName>
        <fullName evidence="11">All-trans-octaprenyl-diphosphate synthase</fullName>
    </alternativeName>
    <alternativeName>
        <fullName evidence="10">Octaprenyl pyrophosphate synthase</fullName>
    </alternativeName>
</protein>
<gene>
    <name evidence="13" type="ORF">GM160_11390</name>
</gene>
<comment type="cofactor">
    <cofactor evidence="1">
        <name>Mg(2+)</name>
        <dbReference type="ChEBI" id="CHEBI:18420"/>
    </cofactor>
</comment>
<dbReference type="GO" id="GO:0046872">
    <property type="term" value="F:metal ion binding"/>
    <property type="evidence" value="ECO:0007669"/>
    <property type="project" value="UniProtKB-KW"/>
</dbReference>
<keyword evidence="5" id="KW-0460">Magnesium</keyword>
<evidence type="ECO:0000256" key="7">
    <source>
        <dbReference type="ARBA" id="ARBA00055029"/>
    </source>
</evidence>
<dbReference type="SUPFAM" id="SSF48576">
    <property type="entry name" value="Terpenoid synthases"/>
    <property type="match status" value="1"/>
</dbReference>
<reference evidence="13 14" key="1">
    <citation type="submission" date="2019-11" db="EMBL/GenBank/DDBJ databases">
        <authorList>
            <person name="Zhang J."/>
            <person name="Sun C."/>
        </authorList>
    </citation>
    <scope>NUCLEOTIDE SEQUENCE [LARGE SCALE GENOMIC DNA]</scope>
    <source>
        <strain evidence="14">sp2</strain>
    </source>
</reference>
<dbReference type="InterPro" id="IPR008949">
    <property type="entry name" value="Isoprenoid_synthase_dom_sf"/>
</dbReference>
<evidence type="ECO:0000256" key="9">
    <source>
        <dbReference type="ARBA" id="ARBA00072473"/>
    </source>
</evidence>
<dbReference type="InterPro" id="IPR033749">
    <property type="entry name" value="Polyprenyl_synt_CS"/>
</dbReference>
<keyword evidence="4" id="KW-0479">Metal-binding</keyword>
<dbReference type="SFLD" id="SFLDS00005">
    <property type="entry name" value="Isoprenoid_Synthase_Type_I"/>
    <property type="match status" value="1"/>
</dbReference>
<dbReference type="PROSITE" id="PS00444">
    <property type="entry name" value="POLYPRENYL_SYNTHASE_2"/>
    <property type="match status" value="1"/>
</dbReference>
<dbReference type="CDD" id="cd00685">
    <property type="entry name" value="Trans_IPPS_HT"/>
    <property type="match status" value="1"/>
</dbReference>
<evidence type="ECO:0000313" key="14">
    <source>
        <dbReference type="Proteomes" id="UP000427716"/>
    </source>
</evidence>
<comment type="function">
    <text evidence="7">Supplies octaprenyl diphosphate, the precursor for the side chain of the isoprenoid quinones ubiquinone and menaquinone.</text>
</comment>
<evidence type="ECO:0000256" key="10">
    <source>
        <dbReference type="ARBA" id="ARBA00079637"/>
    </source>
</evidence>
<evidence type="ECO:0000313" key="13">
    <source>
        <dbReference type="EMBL" id="QGT79666.1"/>
    </source>
</evidence>
<evidence type="ECO:0000256" key="6">
    <source>
        <dbReference type="ARBA" id="ARBA00051506"/>
    </source>
</evidence>
<comment type="similarity">
    <text evidence="2 12">Belongs to the FPP/GGPP synthase family.</text>
</comment>
<keyword evidence="3 12" id="KW-0808">Transferase</keyword>
<dbReference type="InterPro" id="IPR000092">
    <property type="entry name" value="Polyprenyl_synt"/>
</dbReference>
<dbReference type="PANTHER" id="PTHR12001">
    <property type="entry name" value="GERANYLGERANYL PYROPHOSPHATE SYNTHASE"/>
    <property type="match status" value="1"/>
</dbReference>
<evidence type="ECO:0000256" key="4">
    <source>
        <dbReference type="ARBA" id="ARBA00022723"/>
    </source>
</evidence>
<accession>A0A6I6CZ23</accession>
<proteinExistence type="inferred from homology"/>
<dbReference type="Proteomes" id="UP000427716">
    <property type="component" value="Chromosome"/>
</dbReference>
<keyword evidence="14" id="KW-1185">Reference proteome</keyword>
<evidence type="ECO:0000256" key="3">
    <source>
        <dbReference type="ARBA" id="ARBA00022679"/>
    </source>
</evidence>
<dbReference type="GO" id="GO:0106350">
    <property type="term" value="F:all-trans-octaprenyl-diphosphate synthase activity"/>
    <property type="evidence" value="ECO:0007669"/>
    <property type="project" value="UniProtKB-EC"/>
</dbReference>
<dbReference type="RefSeq" id="WP_156575481.1">
    <property type="nucleotide sequence ID" value="NZ_CP046415.1"/>
</dbReference>
<dbReference type="KEGG" id="ghl:GM160_11390"/>
<organism evidence="13 14">
    <name type="scientific">Guyparkeria halophila</name>
    <dbReference type="NCBI Taxonomy" id="47960"/>
    <lineage>
        <taxon>Bacteria</taxon>
        <taxon>Pseudomonadati</taxon>
        <taxon>Pseudomonadota</taxon>
        <taxon>Gammaproteobacteria</taxon>
        <taxon>Chromatiales</taxon>
        <taxon>Thioalkalibacteraceae</taxon>
        <taxon>Guyparkeria</taxon>
    </lineage>
</organism>
<evidence type="ECO:0000256" key="12">
    <source>
        <dbReference type="RuleBase" id="RU004466"/>
    </source>
</evidence>
<evidence type="ECO:0000256" key="2">
    <source>
        <dbReference type="ARBA" id="ARBA00006706"/>
    </source>
</evidence>
<dbReference type="Pfam" id="PF00348">
    <property type="entry name" value="polyprenyl_synt"/>
    <property type="match status" value="1"/>
</dbReference>
<evidence type="ECO:0000256" key="8">
    <source>
        <dbReference type="ARBA" id="ARBA00066511"/>
    </source>
</evidence>
<evidence type="ECO:0000256" key="5">
    <source>
        <dbReference type="ARBA" id="ARBA00022842"/>
    </source>
</evidence>
<dbReference type="FunFam" id="1.10.600.10:FF:000002">
    <property type="entry name" value="Octaprenyl diphosphate synthase"/>
    <property type="match status" value="1"/>
</dbReference>
<sequence length="325" mass="35283">MQLNEIRALMADDMQAVDRVILHRLGSDVALINQLGSYIVHSGGKRFRPLLLMLASRALRGEQTDVAGSAQLAAVVEFIHTATLLHDDVVDESTLRRGRDTANARFGNAASVLTGDFLYSRAFQMMVEVERPRVMSILADATNRIAEGEVMQLMNIGDAGVSEARYMDVIGRKTATLFEAACRLAAVLDDRDEATERALGDYGYRLGVAFQLIDDVLDYRGDEAQTGKHVGDDLAEGKPTLPLIIAMARADAAGAELVREALESQSADRIDEVLEVVERTDALSYTSALAEREADAAKQALGVLPDSDHSRAMAALADISVQRDH</sequence>
<dbReference type="Gene3D" id="1.10.600.10">
    <property type="entry name" value="Farnesyl Diphosphate Synthase"/>
    <property type="match status" value="1"/>
</dbReference>
<evidence type="ECO:0000256" key="1">
    <source>
        <dbReference type="ARBA" id="ARBA00001946"/>
    </source>
</evidence>